<keyword evidence="17" id="KW-0012">Acyltransferase</keyword>
<dbReference type="GO" id="GO:0004343">
    <property type="term" value="F:glucosamine 6-phosphate N-acetyltransferase activity"/>
    <property type="evidence" value="ECO:0007669"/>
    <property type="project" value="UniProtKB-EC"/>
</dbReference>
<dbReference type="InterPro" id="IPR035963">
    <property type="entry name" value="FERM_2"/>
</dbReference>
<feature type="domain" description="PH" evidence="23">
    <location>
        <begin position="380"/>
        <end position="476"/>
    </location>
</feature>
<dbReference type="Proteomes" id="UP000796761">
    <property type="component" value="Unassembled WGS sequence"/>
</dbReference>
<dbReference type="GO" id="GO:0007160">
    <property type="term" value="P:cell-matrix adhesion"/>
    <property type="evidence" value="ECO:0007669"/>
    <property type="project" value="TreeGrafter"/>
</dbReference>
<comment type="caution">
    <text evidence="25">The sequence shown here is derived from an EMBL/GenBank/DDBJ whole genome shotgun (WGS) entry which is preliminary data.</text>
</comment>
<evidence type="ECO:0000256" key="11">
    <source>
        <dbReference type="ARBA" id="ARBA00022753"/>
    </source>
</evidence>
<evidence type="ECO:0000259" key="23">
    <source>
        <dbReference type="PROSITE" id="PS50003"/>
    </source>
</evidence>
<comment type="subcellular location">
    <subcellularLocation>
        <location evidence="1">Cell junction</location>
    </subcellularLocation>
    <subcellularLocation>
        <location evidence="2">Cell projection</location>
    </subcellularLocation>
    <subcellularLocation>
        <location evidence="4">Endosome membrane</location>
        <topology evidence="4">Peripheral membrane protein</topology>
    </subcellularLocation>
    <subcellularLocation>
        <location evidence="3">Golgi apparatus membrane</location>
        <topology evidence="3">Peripheral membrane protein</topology>
    </subcellularLocation>
</comment>
<evidence type="ECO:0000256" key="14">
    <source>
        <dbReference type="ARBA" id="ARBA00023034"/>
    </source>
</evidence>
<dbReference type="InterPro" id="IPR019749">
    <property type="entry name" value="Band_41_domain"/>
</dbReference>
<proteinExistence type="inferred from homology"/>
<keyword evidence="14" id="KW-0333">Golgi apparatus</keyword>
<dbReference type="CDD" id="cd14473">
    <property type="entry name" value="FERM_B-lobe"/>
    <property type="match status" value="1"/>
</dbReference>
<organism evidence="25 26">
    <name type="scientific">Zosterops borbonicus</name>
    <dbReference type="NCBI Taxonomy" id="364589"/>
    <lineage>
        <taxon>Eukaryota</taxon>
        <taxon>Metazoa</taxon>
        <taxon>Chordata</taxon>
        <taxon>Craniata</taxon>
        <taxon>Vertebrata</taxon>
        <taxon>Euteleostomi</taxon>
        <taxon>Archelosauria</taxon>
        <taxon>Archosauria</taxon>
        <taxon>Dinosauria</taxon>
        <taxon>Saurischia</taxon>
        <taxon>Theropoda</taxon>
        <taxon>Coelurosauria</taxon>
        <taxon>Aves</taxon>
        <taxon>Neognathae</taxon>
        <taxon>Neoaves</taxon>
        <taxon>Telluraves</taxon>
        <taxon>Australaves</taxon>
        <taxon>Passeriformes</taxon>
        <taxon>Sylvioidea</taxon>
        <taxon>Zosteropidae</taxon>
        <taxon>Zosterops</taxon>
    </lineage>
</organism>
<keyword evidence="10" id="KW-0808">Transferase</keyword>
<keyword evidence="16" id="KW-0966">Cell projection</keyword>
<dbReference type="AlphaFoldDB" id="A0A8K1GEM9"/>
<dbReference type="GO" id="GO:0042995">
    <property type="term" value="C:cell projection"/>
    <property type="evidence" value="ECO:0007669"/>
    <property type="project" value="UniProtKB-SubCell"/>
</dbReference>
<comment type="catalytic activity">
    <reaction evidence="20">
        <text>D-glucosamine 6-phosphate + acetyl-CoA = N-acetyl-D-glucosamine 6-phosphate + CoA + H(+)</text>
        <dbReference type="Rhea" id="RHEA:10292"/>
        <dbReference type="ChEBI" id="CHEBI:15378"/>
        <dbReference type="ChEBI" id="CHEBI:57287"/>
        <dbReference type="ChEBI" id="CHEBI:57288"/>
        <dbReference type="ChEBI" id="CHEBI:57513"/>
        <dbReference type="ChEBI" id="CHEBI:58725"/>
        <dbReference type="EC" id="2.3.1.4"/>
    </reaction>
</comment>
<evidence type="ECO:0000256" key="7">
    <source>
        <dbReference type="ARBA" id="ARBA00008052"/>
    </source>
</evidence>
<evidence type="ECO:0000256" key="5">
    <source>
        <dbReference type="ARBA" id="ARBA00004832"/>
    </source>
</evidence>
<dbReference type="Pfam" id="PF18124">
    <property type="entry name" value="Kindlin_2_N"/>
    <property type="match status" value="1"/>
</dbReference>
<evidence type="ECO:0000256" key="10">
    <source>
        <dbReference type="ARBA" id="ARBA00022679"/>
    </source>
</evidence>
<evidence type="ECO:0000256" key="8">
    <source>
        <dbReference type="ARBA" id="ARBA00011738"/>
    </source>
</evidence>
<feature type="region of interest" description="Disordered" evidence="22">
    <location>
        <begin position="141"/>
        <end position="160"/>
    </location>
</feature>
<evidence type="ECO:0000256" key="1">
    <source>
        <dbReference type="ARBA" id="ARBA00004282"/>
    </source>
</evidence>
<dbReference type="Pfam" id="PF00373">
    <property type="entry name" value="FERM_M"/>
    <property type="match status" value="2"/>
</dbReference>
<dbReference type="FunFam" id="2.30.29.30:FF:000057">
    <property type="entry name" value="Fermitin family homolog 2 (Drosophila)"/>
    <property type="match status" value="1"/>
</dbReference>
<dbReference type="EC" id="2.3.1.4" evidence="9"/>
<dbReference type="FunFam" id="3.10.20.90:FF:000035">
    <property type="entry name" value="Fermitin family homolog 2 (Drosophila)"/>
    <property type="match status" value="1"/>
</dbReference>
<comment type="similarity">
    <text evidence="6">Belongs to the acetyltransferase family. GNA1 subfamily.</text>
</comment>
<keyword evidence="12" id="KW-0130">Cell adhesion</keyword>
<dbReference type="CDD" id="cd17184">
    <property type="entry name" value="FERM_F1_KIND2"/>
    <property type="match status" value="1"/>
</dbReference>
<dbReference type="GO" id="GO:0005178">
    <property type="term" value="F:integrin binding"/>
    <property type="evidence" value="ECO:0007669"/>
    <property type="project" value="TreeGrafter"/>
</dbReference>
<feature type="domain" description="N-acetyltransferase" evidence="24">
    <location>
        <begin position="730"/>
        <end position="875"/>
    </location>
</feature>
<keyword evidence="26" id="KW-1185">Reference proteome</keyword>
<evidence type="ECO:0000256" key="22">
    <source>
        <dbReference type="SAM" id="MobiDB-lite"/>
    </source>
</evidence>
<keyword evidence="13" id="KW-0965">Cell junction</keyword>
<accession>A0A8K1GEM9</accession>
<dbReference type="GO" id="GO:0007229">
    <property type="term" value="P:integrin-mediated signaling pathway"/>
    <property type="evidence" value="ECO:0007669"/>
    <property type="project" value="InterPro"/>
</dbReference>
<dbReference type="InterPro" id="IPR019748">
    <property type="entry name" value="FERM_central"/>
</dbReference>
<dbReference type="SUPFAM" id="SSF50729">
    <property type="entry name" value="PH domain-like"/>
    <property type="match status" value="2"/>
</dbReference>
<dbReference type="EMBL" id="SWJQ01000287">
    <property type="protein sequence ID" value="TRZ17037.1"/>
    <property type="molecule type" value="Genomic_DNA"/>
</dbReference>
<gene>
    <name evidence="25" type="ORF">HGM15179_010131</name>
</gene>
<dbReference type="CDD" id="cd17181">
    <property type="entry name" value="FERM_F0_KIND2"/>
    <property type="match status" value="1"/>
</dbReference>
<dbReference type="Gene3D" id="3.40.630.30">
    <property type="match status" value="1"/>
</dbReference>
<evidence type="ECO:0000256" key="17">
    <source>
        <dbReference type="ARBA" id="ARBA00023315"/>
    </source>
</evidence>
<evidence type="ECO:0000256" key="18">
    <source>
        <dbReference type="ARBA" id="ARBA00030011"/>
    </source>
</evidence>
<evidence type="ECO:0000313" key="25">
    <source>
        <dbReference type="EMBL" id="TRZ17037.1"/>
    </source>
</evidence>
<dbReference type="Gene3D" id="2.30.29.30">
    <property type="entry name" value="Pleckstrin-homology domain (PH domain)/Phosphotyrosine-binding domain (PTB)"/>
    <property type="match status" value="2"/>
</dbReference>
<dbReference type="PANTHER" id="PTHR16160:SF11">
    <property type="entry name" value="FERMITIN FAMILY HOMOLOG 2"/>
    <property type="match status" value="1"/>
</dbReference>
<comment type="subunit">
    <text evidence="8">Homodimer.</text>
</comment>
<comment type="similarity">
    <text evidence="7">Belongs to the kindlin family.</text>
</comment>
<dbReference type="PANTHER" id="PTHR16160">
    <property type="entry name" value="FERMITIN 2-RELATED"/>
    <property type="match status" value="1"/>
</dbReference>
<evidence type="ECO:0000256" key="19">
    <source>
        <dbReference type="ARBA" id="ARBA00030832"/>
    </source>
</evidence>
<sequence>MALDGIRMPDGCYADGTWELSVHVTDLGRDVTLRVTGEIHIGGVMLRLVEKLDVKKDWSDHALWWEKKKTWLLKTHWTLDKYGIQADAKLQFTPQHKLLRLQLPNMKYVKVKVNFSDRVFKAVSDICKTFNIRHPEELSLLRKPRDPSKKKKKKLDDQCEDDTFELEGPLITPGSGNIYSSPGLYSKTMTPTYDAHDGSPLSPTSAWFGDSALSEGNPGILAVSQPVTSPESLAKMYKPQTLLDKAKINQGWLDSSRSLMEQEVKENEALLLRFKYYSFFDLNPKYDAIRINQLYEQSKWAILLEEIECTEEEMMMFAALQYHINKLSIMSSENHLNHSDKDVDEVDAALSDLEITLEGGKTSTILGDITSIPELADYIKVFKPKKLTLKGYKPYWCTFKDTSISCYKSKEESNGTPAHQMNLRGCEVTPDVNISGQKFNIKLLIPVAEGMNEIWLRCDNETQYASWMAACRLASKGKTMADSSYGMEVQNILSFLKMQHLNPDPQLIPEQINTDINPECLVSPRYLKKYKNKQITARILEAHQNVAQMSLIEAKMRFIQAWQSLPEFGITHFNARFQGGKKDELIGIAYNRLIRMDASTGDAVKTWRFSNMKQWNVNWEIKMVTVEFADEVRVSFICTEVDCKVVHEFIGGYIFLSTRAKDQNESLDEEMFYKLTSGWVSLFAAMMPVATVMPDDTPMFDPRILQELDWSQNTTSFSPAISPLDPGDGLVLRPLCTADLNRGFFKVLGQLTETGVVSPEQFIKTFEHMKRSGDYFVTVVEDTNLGQIVATATLVIEHKFTHSCAKRGRIEDVVVSGECRGKQLGKLLTSTLTLLSKRLNCYKITLECLPKNVDFYKKFGYLVSDENYMFQRFFN</sequence>
<dbReference type="Gene3D" id="3.10.20.90">
    <property type="entry name" value="Phosphatidylinositol 3-kinase Catalytic Subunit, Chain A, domain 1"/>
    <property type="match status" value="2"/>
</dbReference>
<evidence type="ECO:0000259" key="24">
    <source>
        <dbReference type="PROSITE" id="PS51186"/>
    </source>
</evidence>
<evidence type="ECO:0000256" key="20">
    <source>
        <dbReference type="ARBA" id="ARBA00048964"/>
    </source>
</evidence>
<dbReference type="PROSITE" id="PS50003">
    <property type="entry name" value="PH_DOMAIN"/>
    <property type="match status" value="1"/>
</dbReference>
<evidence type="ECO:0000256" key="3">
    <source>
        <dbReference type="ARBA" id="ARBA00004395"/>
    </source>
</evidence>
<evidence type="ECO:0000256" key="21">
    <source>
        <dbReference type="ARBA" id="ARBA00069869"/>
    </source>
</evidence>
<dbReference type="SUPFAM" id="SSF47031">
    <property type="entry name" value="Second domain of FERM"/>
    <property type="match status" value="2"/>
</dbReference>
<dbReference type="GO" id="GO:0000139">
    <property type="term" value="C:Golgi membrane"/>
    <property type="evidence" value="ECO:0007669"/>
    <property type="project" value="UniProtKB-SubCell"/>
</dbReference>
<dbReference type="GO" id="GO:0005925">
    <property type="term" value="C:focal adhesion"/>
    <property type="evidence" value="ECO:0007669"/>
    <property type="project" value="TreeGrafter"/>
</dbReference>
<dbReference type="InterPro" id="IPR040790">
    <property type="entry name" value="Kindlin_2_N"/>
</dbReference>
<dbReference type="FunFam" id="3.40.630.30:FF:000031">
    <property type="entry name" value="Glucosamine 6-phosphate N-acetyltransferase"/>
    <property type="match status" value="1"/>
</dbReference>
<dbReference type="FunFam" id="2.30.29.30:FF:000037">
    <property type="entry name" value="Fermitin family homolog 2"/>
    <property type="match status" value="1"/>
</dbReference>
<dbReference type="OrthoDB" id="10057618at2759"/>
<dbReference type="InterPro" id="IPR016181">
    <property type="entry name" value="Acyl_CoA_acyltransferase"/>
</dbReference>
<dbReference type="InterPro" id="IPR011993">
    <property type="entry name" value="PH-like_dom_sf"/>
</dbReference>
<evidence type="ECO:0000256" key="13">
    <source>
        <dbReference type="ARBA" id="ARBA00022949"/>
    </source>
</evidence>
<evidence type="ECO:0000313" key="26">
    <source>
        <dbReference type="Proteomes" id="UP000796761"/>
    </source>
</evidence>
<dbReference type="Pfam" id="PF00583">
    <property type="entry name" value="Acetyltransf_1"/>
    <property type="match status" value="1"/>
</dbReference>
<dbReference type="InterPro" id="IPR001849">
    <property type="entry name" value="PH_domain"/>
</dbReference>
<dbReference type="InterPro" id="IPR037837">
    <property type="entry name" value="PH_Kindlin/fermitin"/>
</dbReference>
<dbReference type="SUPFAM" id="SSF55729">
    <property type="entry name" value="Acyl-CoA N-acyltransferases (Nat)"/>
    <property type="match status" value="1"/>
</dbReference>
<evidence type="ECO:0000256" key="2">
    <source>
        <dbReference type="ARBA" id="ARBA00004316"/>
    </source>
</evidence>
<protein>
    <recommendedName>
        <fullName evidence="21">Glucosamine 6-phosphate N-acetyltransferase</fullName>
        <ecNumber evidence="9">2.3.1.4</ecNumber>
    </recommendedName>
    <alternativeName>
        <fullName evidence="18">Phosphoglucosamine acetylase</fullName>
    </alternativeName>
    <alternativeName>
        <fullName evidence="19">Phosphoglucosamine transacetylase</fullName>
    </alternativeName>
</protein>
<dbReference type="GO" id="GO:0010008">
    <property type="term" value="C:endosome membrane"/>
    <property type="evidence" value="ECO:0007669"/>
    <property type="project" value="UniProtKB-SubCell"/>
</dbReference>
<dbReference type="SMART" id="SM00233">
    <property type="entry name" value="PH"/>
    <property type="match status" value="1"/>
</dbReference>
<dbReference type="InterPro" id="IPR000182">
    <property type="entry name" value="GNAT_dom"/>
</dbReference>
<keyword evidence="11" id="KW-0967">Endosome</keyword>
<dbReference type="InterPro" id="IPR037843">
    <property type="entry name" value="Kindlin/fermitin"/>
</dbReference>
<reference evidence="25" key="1">
    <citation type="submission" date="2019-04" db="EMBL/GenBank/DDBJ databases">
        <title>Genome assembly of Zosterops borbonicus 15179.</title>
        <authorList>
            <person name="Leroy T."/>
            <person name="Anselmetti Y."/>
            <person name="Tilak M.-K."/>
            <person name="Nabholz B."/>
        </authorList>
    </citation>
    <scope>NUCLEOTIDE SEQUENCE</scope>
    <source>
        <strain evidence="25">HGM_15179</strain>
        <tissue evidence="25">Muscle</tissue>
    </source>
</reference>
<evidence type="ECO:0000256" key="6">
    <source>
        <dbReference type="ARBA" id="ARBA00006048"/>
    </source>
</evidence>
<name>A0A8K1GEM9_9PASS</name>
<evidence type="ECO:0000256" key="12">
    <source>
        <dbReference type="ARBA" id="ARBA00022889"/>
    </source>
</evidence>
<dbReference type="SMART" id="SM00295">
    <property type="entry name" value="B41"/>
    <property type="match status" value="1"/>
</dbReference>
<evidence type="ECO:0000256" key="16">
    <source>
        <dbReference type="ARBA" id="ARBA00023273"/>
    </source>
</evidence>
<comment type="pathway">
    <text evidence="5">Nucleotide-sugar biosynthesis; UDP-N-acetyl-alpha-D-glucosamine biosynthesis; N-acetyl-alpha-D-glucosamine 1-phosphate from alpha-D-glucosamine 6-phosphate (route I): step 1/2.</text>
</comment>
<evidence type="ECO:0000256" key="15">
    <source>
        <dbReference type="ARBA" id="ARBA00023136"/>
    </source>
</evidence>
<keyword evidence="15" id="KW-0472">Membrane</keyword>
<dbReference type="CDD" id="cd01237">
    <property type="entry name" value="PH_fermitin"/>
    <property type="match status" value="1"/>
</dbReference>
<evidence type="ECO:0000256" key="9">
    <source>
        <dbReference type="ARBA" id="ARBA00012703"/>
    </source>
</evidence>
<evidence type="ECO:0000256" key="4">
    <source>
        <dbReference type="ARBA" id="ARBA00004481"/>
    </source>
</evidence>
<dbReference type="PROSITE" id="PS51186">
    <property type="entry name" value="GNAT"/>
    <property type="match status" value="1"/>
</dbReference>